<accession>A0ABM7P0S8</accession>
<dbReference type="RefSeq" id="WP_207153930.1">
    <property type="nucleotide sequence ID" value="NZ_AP024484.1"/>
</dbReference>
<dbReference type="InterPro" id="IPR023214">
    <property type="entry name" value="HAD_sf"/>
</dbReference>
<evidence type="ECO:0000313" key="1">
    <source>
        <dbReference type="EMBL" id="BCS86372.1"/>
    </source>
</evidence>
<protein>
    <submittedName>
        <fullName evidence="1">Phosphatase</fullName>
    </submittedName>
</protein>
<evidence type="ECO:0000313" key="2">
    <source>
        <dbReference type="Proteomes" id="UP001319045"/>
    </source>
</evidence>
<keyword evidence="2" id="KW-1185">Reference proteome</keyword>
<dbReference type="Pfam" id="PF00702">
    <property type="entry name" value="Hydrolase"/>
    <property type="match status" value="1"/>
</dbReference>
<dbReference type="Gene3D" id="1.10.150.240">
    <property type="entry name" value="Putative phosphatase, domain 2"/>
    <property type="match status" value="1"/>
</dbReference>
<dbReference type="Proteomes" id="UP001319045">
    <property type="component" value="Chromosome"/>
</dbReference>
<dbReference type="InterPro" id="IPR023198">
    <property type="entry name" value="PGP-like_dom2"/>
</dbReference>
<organism evidence="1 2">
    <name type="scientific">Prevotella herbatica</name>
    <dbReference type="NCBI Taxonomy" id="2801997"/>
    <lineage>
        <taxon>Bacteria</taxon>
        <taxon>Pseudomonadati</taxon>
        <taxon>Bacteroidota</taxon>
        <taxon>Bacteroidia</taxon>
        <taxon>Bacteroidales</taxon>
        <taxon>Prevotellaceae</taxon>
        <taxon>Prevotella</taxon>
    </lineage>
</organism>
<dbReference type="SFLD" id="SFLDS00003">
    <property type="entry name" value="Haloacid_Dehalogenase"/>
    <property type="match status" value="1"/>
</dbReference>
<dbReference type="SUPFAM" id="SSF56784">
    <property type="entry name" value="HAD-like"/>
    <property type="match status" value="1"/>
</dbReference>
<dbReference type="Gene3D" id="3.40.50.1000">
    <property type="entry name" value="HAD superfamily/HAD-like"/>
    <property type="match status" value="1"/>
</dbReference>
<dbReference type="SFLD" id="SFLDG01129">
    <property type="entry name" value="C1.5:_HAD__Beta-PGM__Phosphata"/>
    <property type="match status" value="1"/>
</dbReference>
<dbReference type="CDD" id="cd07505">
    <property type="entry name" value="HAD_BPGM-like"/>
    <property type="match status" value="1"/>
</dbReference>
<proteinExistence type="predicted"/>
<name>A0ABM7P0S8_9BACT</name>
<dbReference type="InterPro" id="IPR036412">
    <property type="entry name" value="HAD-like_sf"/>
</dbReference>
<dbReference type="PANTHER" id="PTHR43481:SF4">
    <property type="entry name" value="GLYCEROL-1-PHOSPHATE PHOSPHOHYDROLASE 1-RELATED"/>
    <property type="match status" value="1"/>
</dbReference>
<dbReference type="InterPro" id="IPR006439">
    <property type="entry name" value="HAD-SF_hydro_IA"/>
</dbReference>
<dbReference type="InterPro" id="IPR051806">
    <property type="entry name" value="HAD-like_SPP"/>
</dbReference>
<dbReference type="EMBL" id="AP024484">
    <property type="protein sequence ID" value="BCS86372.1"/>
    <property type="molecule type" value="Genomic_DNA"/>
</dbReference>
<gene>
    <name evidence="1" type="ORF">prwr041_22650</name>
</gene>
<dbReference type="PRINTS" id="PR00413">
    <property type="entry name" value="HADHALOGNASE"/>
</dbReference>
<reference evidence="1 2" key="1">
    <citation type="journal article" date="2022" name="Int. J. Syst. Evol. Microbiol.">
        <title>Prevotella herbatica sp. nov., a plant polysaccharide-decomposing anaerobic bacterium isolated from a methanogenic reactor.</title>
        <authorList>
            <person name="Uek A."/>
            <person name="Tonouchi A."/>
            <person name="Kaku N."/>
            <person name="Ueki K."/>
        </authorList>
    </citation>
    <scope>NUCLEOTIDE SEQUENCE [LARGE SCALE GENOMIC DNA]</scope>
    <source>
        <strain evidence="1 2">WR041</strain>
    </source>
</reference>
<dbReference type="PANTHER" id="PTHR43481">
    <property type="entry name" value="FRUCTOSE-1-PHOSPHATE PHOSPHATASE"/>
    <property type="match status" value="1"/>
</dbReference>
<dbReference type="NCBIfam" id="TIGR01509">
    <property type="entry name" value="HAD-SF-IA-v3"/>
    <property type="match status" value="1"/>
</dbReference>
<sequence>MIDNEIAELKAALFDLDGVIFDTEPQYTNFWRSQCQLYHPEIPGLENDIKGQTLVQIYDKYFDDVKDQQPIITQRLNEFEKTMSFPFIDGVEAFILDLRAHGIKTAIVTSSNIEKMNNVYAQHHNFRSMFDRILTSEDFCASKPDPDPYLKGAECVGVKPEECAGFEDSFNGLKSVRAAHEFTIGLSTTNTAESIKEYSDIVIENYINVDYEWLIEKFH</sequence>